<organism evidence="4 5">
    <name type="scientific">Sphingomonas morindae</name>
    <dbReference type="NCBI Taxonomy" id="1541170"/>
    <lineage>
        <taxon>Bacteria</taxon>
        <taxon>Pseudomonadati</taxon>
        <taxon>Pseudomonadota</taxon>
        <taxon>Alphaproteobacteria</taxon>
        <taxon>Sphingomonadales</taxon>
        <taxon>Sphingomonadaceae</taxon>
        <taxon>Sphingomonas</taxon>
    </lineage>
</organism>
<keyword evidence="4" id="KW-0614">Plasmid</keyword>
<dbReference type="EMBL" id="CP084932">
    <property type="protein sequence ID" value="USI75116.1"/>
    <property type="molecule type" value="Genomic_DNA"/>
</dbReference>
<dbReference type="InterPro" id="IPR010563">
    <property type="entry name" value="TraK_N"/>
</dbReference>
<dbReference type="Proteomes" id="UP001056937">
    <property type="component" value="Plasmid p1"/>
</dbReference>
<proteinExistence type="predicted"/>
<keyword evidence="1" id="KW-0732">Signal</keyword>
<gene>
    <name evidence="4" type="ORF">LHA26_19685</name>
</gene>
<evidence type="ECO:0000313" key="4">
    <source>
        <dbReference type="EMBL" id="USI75116.1"/>
    </source>
</evidence>
<keyword evidence="5" id="KW-1185">Reference proteome</keyword>
<evidence type="ECO:0000256" key="1">
    <source>
        <dbReference type="SAM" id="SignalP"/>
    </source>
</evidence>
<reference evidence="4" key="1">
    <citation type="journal article" date="2022" name="Toxins">
        <title>Genomic Analysis of Sphingopyxis sp. USTB-05 for Biodegrading Cyanobacterial Hepatotoxins.</title>
        <authorList>
            <person name="Liu C."/>
            <person name="Xu Q."/>
            <person name="Zhao Z."/>
            <person name="Zhang H."/>
            <person name="Liu X."/>
            <person name="Yin C."/>
            <person name="Liu Y."/>
            <person name="Yan H."/>
        </authorList>
    </citation>
    <scope>NUCLEOTIDE SEQUENCE</scope>
    <source>
        <strain evidence="4">NBD5</strain>
    </source>
</reference>
<evidence type="ECO:0000259" key="2">
    <source>
        <dbReference type="Pfam" id="PF06586"/>
    </source>
</evidence>
<feature type="domain" description="TraK N-terminal" evidence="2">
    <location>
        <begin position="50"/>
        <end position="150"/>
    </location>
</feature>
<accession>A0ABY4XEB6</accession>
<evidence type="ECO:0000313" key="5">
    <source>
        <dbReference type="Proteomes" id="UP001056937"/>
    </source>
</evidence>
<feature type="chain" id="PRO_5046132552" evidence="1">
    <location>
        <begin position="46"/>
        <end position="270"/>
    </location>
</feature>
<sequence>MSVYVIGAATTGAVFLSRYYCMFSRMIGVALLAVCFMLVASPAWADQTVMAADGSQVDCAASAKDLTRISLVEDEFASVSKISTGNPQDDFSVVNEPVRGDIYLSVPEGFARPALSFFATSKRGYVYKIVCRIAGEQAVQLFISNPAIAKAKADENGAPQVTAIAPSPQEAAVELVQAMYSNSIADGYEMRQRTLRPVYVGNLKVQMIAEYRGSDLTGRVLRIENRGPEAISLTEATVAPNSALAVSIAEPNLKPGMVTTAYLVSQNGRQ</sequence>
<name>A0ABY4XEB6_9SPHN</name>
<protein>
    <submittedName>
        <fullName evidence="4">Type-F conjugative transfer system secretin TraK</fullName>
    </submittedName>
</protein>
<dbReference type="Pfam" id="PF23536">
    <property type="entry name" value="TraK_C"/>
    <property type="match status" value="1"/>
</dbReference>
<feature type="signal peptide" evidence="1">
    <location>
        <begin position="1"/>
        <end position="45"/>
    </location>
</feature>
<evidence type="ECO:0000259" key="3">
    <source>
        <dbReference type="Pfam" id="PF23536"/>
    </source>
</evidence>
<dbReference type="Pfam" id="PF06586">
    <property type="entry name" value="TraK_N"/>
    <property type="match status" value="1"/>
</dbReference>
<geneLocation type="plasmid" evidence="4 5">
    <name>p1</name>
</geneLocation>
<dbReference type="InterPro" id="IPR055397">
    <property type="entry name" value="TraK_C"/>
</dbReference>
<feature type="domain" description="TraK C-terminal" evidence="3">
    <location>
        <begin position="165"/>
        <end position="265"/>
    </location>
</feature>
<dbReference type="RefSeq" id="WP_252168930.1">
    <property type="nucleotide sequence ID" value="NZ_CP084932.1"/>
</dbReference>